<reference evidence="3 4" key="1">
    <citation type="submission" date="2024-05" db="EMBL/GenBank/DDBJ databases">
        <title>A high-quality chromosomal-level genome assembly of Topmouth culter (Culter alburnus).</title>
        <authorList>
            <person name="Zhao H."/>
        </authorList>
    </citation>
    <scope>NUCLEOTIDE SEQUENCE [LARGE SCALE GENOMIC DNA]</scope>
    <source>
        <strain evidence="3">CATC2023</strain>
        <tissue evidence="3">Muscle</tissue>
    </source>
</reference>
<keyword evidence="2" id="KW-0732">Signal</keyword>
<protein>
    <submittedName>
        <fullName evidence="3">Uncharacterized protein</fullName>
    </submittedName>
</protein>
<evidence type="ECO:0000313" key="4">
    <source>
        <dbReference type="Proteomes" id="UP001479290"/>
    </source>
</evidence>
<feature type="chain" id="PRO_5043385416" evidence="2">
    <location>
        <begin position="23"/>
        <end position="96"/>
    </location>
</feature>
<dbReference type="AlphaFoldDB" id="A0AAW1ZV27"/>
<keyword evidence="4" id="KW-1185">Reference proteome</keyword>
<feature type="coiled-coil region" evidence="1">
    <location>
        <begin position="51"/>
        <end position="85"/>
    </location>
</feature>
<comment type="caution">
    <text evidence="3">The sequence shown here is derived from an EMBL/GenBank/DDBJ whole genome shotgun (WGS) entry which is preliminary data.</text>
</comment>
<evidence type="ECO:0000313" key="3">
    <source>
        <dbReference type="EMBL" id="KAK9964698.1"/>
    </source>
</evidence>
<feature type="signal peptide" evidence="2">
    <location>
        <begin position="1"/>
        <end position="22"/>
    </location>
</feature>
<dbReference type="Proteomes" id="UP001479290">
    <property type="component" value="Unassembled WGS sequence"/>
</dbReference>
<name>A0AAW1ZV27_CULAL</name>
<accession>A0AAW1ZV27</accession>
<sequence>MRLTIAVLLLLYKCLISAPIAADLTNISEPVASELCTKDENKQLNCPLKICTDLLKEHGATENQLKALEIRLANSEAQIEEMKKETQGETSGETMD</sequence>
<dbReference type="EMBL" id="JAWDJR010000013">
    <property type="protein sequence ID" value="KAK9964698.1"/>
    <property type="molecule type" value="Genomic_DNA"/>
</dbReference>
<evidence type="ECO:0000256" key="1">
    <source>
        <dbReference type="SAM" id="Coils"/>
    </source>
</evidence>
<gene>
    <name evidence="3" type="ORF">ABG768_005847</name>
</gene>
<organism evidence="3 4">
    <name type="scientific">Culter alburnus</name>
    <name type="common">Topmouth culter</name>
    <dbReference type="NCBI Taxonomy" id="194366"/>
    <lineage>
        <taxon>Eukaryota</taxon>
        <taxon>Metazoa</taxon>
        <taxon>Chordata</taxon>
        <taxon>Craniata</taxon>
        <taxon>Vertebrata</taxon>
        <taxon>Euteleostomi</taxon>
        <taxon>Actinopterygii</taxon>
        <taxon>Neopterygii</taxon>
        <taxon>Teleostei</taxon>
        <taxon>Ostariophysi</taxon>
        <taxon>Cypriniformes</taxon>
        <taxon>Xenocyprididae</taxon>
        <taxon>Xenocypridinae</taxon>
        <taxon>Culter</taxon>
    </lineage>
</organism>
<keyword evidence="1" id="KW-0175">Coiled coil</keyword>
<evidence type="ECO:0000256" key="2">
    <source>
        <dbReference type="SAM" id="SignalP"/>
    </source>
</evidence>
<proteinExistence type="predicted"/>